<evidence type="ECO:0000256" key="4">
    <source>
        <dbReference type="ARBA" id="ARBA00023136"/>
    </source>
</evidence>
<sequence>MNHADNASRDELALDRTDLAEDRTLLANERTFGGWLRTALAAVGIGVGFNALFRTMQPVWVPKAIATVFILLGIVVAFMAWRRAVSVAKRLEWHEIEGMPRTRFGVMTSIVGAASAALIAAIWVLR</sequence>
<comment type="subcellular location">
    <subcellularLocation>
        <location evidence="1">Endomembrane system</location>
        <topology evidence="1">Multi-pass membrane protein</topology>
    </subcellularLocation>
</comment>
<organism evidence="7 8">
    <name type="scientific">Stakelama marina</name>
    <dbReference type="NCBI Taxonomy" id="2826939"/>
    <lineage>
        <taxon>Bacteria</taxon>
        <taxon>Pseudomonadati</taxon>
        <taxon>Pseudomonadota</taxon>
        <taxon>Alphaproteobacteria</taxon>
        <taxon>Sphingomonadales</taxon>
        <taxon>Sphingomonadaceae</taxon>
        <taxon>Stakelama</taxon>
    </lineage>
</organism>
<keyword evidence="3 5" id="KW-1133">Transmembrane helix</keyword>
<dbReference type="Pfam" id="PF02656">
    <property type="entry name" value="DUF202"/>
    <property type="match status" value="1"/>
</dbReference>
<evidence type="ECO:0000259" key="6">
    <source>
        <dbReference type="Pfam" id="PF02656"/>
    </source>
</evidence>
<feature type="transmembrane region" description="Helical" evidence="5">
    <location>
        <begin position="104"/>
        <end position="125"/>
    </location>
</feature>
<dbReference type="Proteomes" id="UP000676996">
    <property type="component" value="Unassembled WGS sequence"/>
</dbReference>
<dbReference type="GO" id="GO:0012505">
    <property type="term" value="C:endomembrane system"/>
    <property type="evidence" value="ECO:0007669"/>
    <property type="project" value="UniProtKB-SubCell"/>
</dbReference>
<keyword evidence="4 5" id="KW-0472">Membrane</keyword>
<dbReference type="RefSeq" id="WP_284052949.1">
    <property type="nucleotide sequence ID" value="NZ_JAGRQC010000001.1"/>
</dbReference>
<keyword evidence="8" id="KW-1185">Reference proteome</keyword>
<evidence type="ECO:0000313" key="8">
    <source>
        <dbReference type="Proteomes" id="UP000676996"/>
    </source>
</evidence>
<name>A0A8T4IC55_9SPHN</name>
<feature type="transmembrane region" description="Helical" evidence="5">
    <location>
        <begin position="34"/>
        <end position="53"/>
    </location>
</feature>
<dbReference type="AlphaFoldDB" id="A0A8T4IC55"/>
<reference evidence="7" key="1">
    <citation type="submission" date="2021-04" db="EMBL/GenBank/DDBJ databases">
        <title>Ouciella asimina sp. nov., isolated from the surface seawater in the hydrothermal field of Okinawa Trough.</title>
        <authorList>
            <person name="Shuang W."/>
        </authorList>
    </citation>
    <scope>NUCLEOTIDE SEQUENCE</scope>
    <source>
        <strain evidence="7">LXI357</strain>
    </source>
</reference>
<proteinExistence type="predicted"/>
<comment type="caution">
    <text evidence="7">The sequence shown here is derived from an EMBL/GenBank/DDBJ whole genome shotgun (WGS) entry which is preliminary data.</text>
</comment>
<accession>A0A8T4IC55</accession>
<evidence type="ECO:0000313" key="7">
    <source>
        <dbReference type="EMBL" id="MBR0551682.1"/>
    </source>
</evidence>
<gene>
    <name evidence="7" type="ORF">J7S20_04080</name>
</gene>
<evidence type="ECO:0000256" key="5">
    <source>
        <dbReference type="SAM" id="Phobius"/>
    </source>
</evidence>
<dbReference type="InterPro" id="IPR003807">
    <property type="entry name" value="DUF202"/>
</dbReference>
<keyword evidence="2 5" id="KW-0812">Transmembrane</keyword>
<feature type="transmembrane region" description="Helical" evidence="5">
    <location>
        <begin position="65"/>
        <end position="84"/>
    </location>
</feature>
<protein>
    <submittedName>
        <fullName evidence="7">DUF202 domain-containing protein</fullName>
    </submittedName>
</protein>
<dbReference type="EMBL" id="JAGRQC010000001">
    <property type="protein sequence ID" value="MBR0551682.1"/>
    <property type="molecule type" value="Genomic_DNA"/>
</dbReference>
<evidence type="ECO:0000256" key="1">
    <source>
        <dbReference type="ARBA" id="ARBA00004127"/>
    </source>
</evidence>
<evidence type="ECO:0000256" key="2">
    <source>
        <dbReference type="ARBA" id="ARBA00022692"/>
    </source>
</evidence>
<feature type="domain" description="DUF202" evidence="6">
    <location>
        <begin position="23"/>
        <end position="89"/>
    </location>
</feature>
<evidence type="ECO:0000256" key="3">
    <source>
        <dbReference type="ARBA" id="ARBA00022989"/>
    </source>
</evidence>